<evidence type="ECO:0000259" key="15">
    <source>
        <dbReference type="PROSITE" id="PS51194"/>
    </source>
</evidence>
<dbReference type="PROSITE" id="PS51194">
    <property type="entry name" value="HELICASE_CTER"/>
    <property type="match status" value="1"/>
</dbReference>
<dbReference type="SMART" id="SM00490">
    <property type="entry name" value="HELICc"/>
    <property type="match status" value="1"/>
</dbReference>
<evidence type="ECO:0000256" key="4">
    <source>
        <dbReference type="ARBA" id="ARBA00022801"/>
    </source>
</evidence>
<dbReference type="InterPro" id="IPR050079">
    <property type="entry name" value="DEAD_box_RNA_helicase"/>
</dbReference>
<evidence type="ECO:0000313" key="17">
    <source>
        <dbReference type="EMBL" id="PAP77603.1"/>
    </source>
</evidence>
<dbReference type="Pfam" id="PF00271">
    <property type="entry name" value="Helicase_C"/>
    <property type="match status" value="1"/>
</dbReference>
<dbReference type="Gene3D" id="3.30.70.330">
    <property type="match status" value="1"/>
</dbReference>
<dbReference type="SUPFAM" id="SSF52540">
    <property type="entry name" value="P-loop containing nucleoside triphosphate hydrolases"/>
    <property type="match status" value="1"/>
</dbReference>
<dbReference type="PANTHER" id="PTHR47959:SF13">
    <property type="entry name" value="ATP-DEPENDENT RNA HELICASE RHLE"/>
    <property type="match status" value="1"/>
</dbReference>
<dbReference type="PROSITE" id="PS00039">
    <property type="entry name" value="DEAD_ATP_HELICASE"/>
    <property type="match status" value="1"/>
</dbReference>
<dbReference type="CDD" id="cd18787">
    <property type="entry name" value="SF2_C_DEAD"/>
    <property type="match status" value="1"/>
</dbReference>
<feature type="domain" description="DEAD-box RNA helicase Q" evidence="16">
    <location>
        <begin position="1"/>
        <end position="29"/>
    </location>
</feature>
<comment type="caution">
    <text evidence="17">The sequence shown here is derived from an EMBL/GenBank/DDBJ whole genome shotgun (WGS) entry which is preliminary data.</text>
</comment>
<dbReference type="PROSITE" id="PS51192">
    <property type="entry name" value="HELICASE_ATP_BIND_1"/>
    <property type="match status" value="1"/>
</dbReference>
<sequence length="547" mass="59236">MTFSDLSLRPELAQTVADLGYTEPTAIQAGLIPVLLDGRDAIGQARTGTGKTAAFALPLLQKLATHEDRGTIRALVLTPTRELAVQVSSAIYTYGEALDIRSLPIYGGQPYHKQIRRINRGVDVVVATPGRLVDLLSRQAIDLGAVETVVLDEADEMLSMGFAEDLETILQATPEVRQTALLSATLPSRIRKISQTYLTDPETIAVAEGDRTAEDIEQKAFLVQGRDKLAAMVRLIETDDVTSALAFVRTREATARLAADLSALGYAAEPISGELSQAQRTAVLARFKKQQVRILVGTDVAARGLDIDHVSHVFNIDLPVDAESYVHRVGRTGRAGREGTAYSLVDPRERGLLHRVERAAQREIPFAELPSVEDVETARAERLVAAVAANIEHPPVEDRKIILDLVSAGEDPMRIAAAALAVARKARNEMPIEPISEVRETRSRSNSHHSDRGRSHGRSSNGSDRSSRESGFVRLALDAGHDAGVRPGQVVSALARTADIPGKALGKILIDDRHTLVDVPEPLVDAVLAQSGDYRFGKRLARIQVAQ</sequence>
<dbReference type="RefSeq" id="WP_095511272.1">
    <property type="nucleotide sequence ID" value="NZ_MQWD01000001.1"/>
</dbReference>
<dbReference type="Proteomes" id="UP000216339">
    <property type="component" value="Unassembled WGS sequence"/>
</dbReference>
<evidence type="ECO:0000259" key="16">
    <source>
        <dbReference type="PROSITE" id="PS51195"/>
    </source>
</evidence>
<dbReference type="Pfam" id="PF25399">
    <property type="entry name" value="DeaD_dimer"/>
    <property type="match status" value="1"/>
</dbReference>
<dbReference type="EMBL" id="MQWD01000001">
    <property type="protein sequence ID" value="PAP77603.1"/>
    <property type="molecule type" value="Genomic_DNA"/>
</dbReference>
<evidence type="ECO:0000256" key="2">
    <source>
        <dbReference type="ARBA" id="ARBA00022490"/>
    </source>
</evidence>
<keyword evidence="6 12" id="KW-0067">ATP-binding</keyword>
<evidence type="ECO:0000256" key="6">
    <source>
        <dbReference type="ARBA" id="ARBA00022840"/>
    </source>
</evidence>
<feature type="short sequence motif" description="Q motif" evidence="11">
    <location>
        <begin position="1"/>
        <end position="29"/>
    </location>
</feature>
<gene>
    <name evidence="17" type="ORF">BSZ37_14710</name>
</gene>
<comment type="similarity">
    <text evidence="8 12">Belongs to the DEAD box helicase family.</text>
</comment>
<dbReference type="GO" id="GO:0003676">
    <property type="term" value="F:nucleic acid binding"/>
    <property type="evidence" value="ECO:0007669"/>
    <property type="project" value="InterPro"/>
</dbReference>
<keyword evidence="2" id="KW-0963">Cytoplasm</keyword>
<dbReference type="AlphaFoldDB" id="A0A271J2D3"/>
<dbReference type="InterPro" id="IPR027417">
    <property type="entry name" value="P-loop_NTPase"/>
</dbReference>
<evidence type="ECO:0000256" key="8">
    <source>
        <dbReference type="ARBA" id="ARBA00038437"/>
    </source>
</evidence>
<dbReference type="InterPro" id="IPR014014">
    <property type="entry name" value="RNA_helicase_DEAD_Q_motif"/>
</dbReference>
<dbReference type="InterPro" id="IPR057325">
    <property type="entry name" value="DeaD_dimer"/>
</dbReference>
<evidence type="ECO:0000256" key="5">
    <source>
        <dbReference type="ARBA" id="ARBA00022806"/>
    </source>
</evidence>
<evidence type="ECO:0000256" key="1">
    <source>
        <dbReference type="ARBA" id="ARBA00012552"/>
    </source>
</evidence>
<organism evidence="17 18">
    <name type="scientific">Rubrivirga marina</name>
    <dbReference type="NCBI Taxonomy" id="1196024"/>
    <lineage>
        <taxon>Bacteria</taxon>
        <taxon>Pseudomonadati</taxon>
        <taxon>Rhodothermota</taxon>
        <taxon>Rhodothermia</taxon>
        <taxon>Rhodothermales</taxon>
        <taxon>Rubricoccaceae</taxon>
        <taxon>Rubrivirga</taxon>
    </lineage>
</organism>
<feature type="region of interest" description="Disordered" evidence="13">
    <location>
        <begin position="432"/>
        <end position="470"/>
    </location>
</feature>
<comment type="catalytic activity">
    <reaction evidence="9">
        <text>ATP + H2O = ADP + phosphate + H(+)</text>
        <dbReference type="Rhea" id="RHEA:13065"/>
        <dbReference type="ChEBI" id="CHEBI:15377"/>
        <dbReference type="ChEBI" id="CHEBI:15378"/>
        <dbReference type="ChEBI" id="CHEBI:30616"/>
        <dbReference type="ChEBI" id="CHEBI:43474"/>
        <dbReference type="ChEBI" id="CHEBI:456216"/>
        <dbReference type="EC" id="3.6.4.13"/>
    </reaction>
</comment>
<dbReference type="PROSITE" id="PS51195">
    <property type="entry name" value="Q_MOTIF"/>
    <property type="match status" value="1"/>
</dbReference>
<evidence type="ECO:0000256" key="3">
    <source>
        <dbReference type="ARBA" id="ARBA00022741"/>
    </source>
</evidence>
<dbReference type="InterPro" id="IPR011545">
    <property type="entry name" value="DEAD/DEAH_box_helicase_dom"/>
</dbReference>
<dbReference type="Pfam" id="PF03880">
    <property type="entry name" value="DbpA"/>
    <property type="match status" value="1"/>
</dbReference>
<dbReference type="Pfam" id="PF00270">
    <property type="entry name" value="DEAD"/>
    <property type="match status" value="1"/>
</dbReference>
<evidence type="ECO:0000256" key="11">
    <source>
        <dbReference type="PROSITE-ProRule" id="PRU00552"/>
    </source>
</evidence>
<keyword evidence="18" id="KW-1185">Reference proteome</keyword>
<dbReference type="InterPro" id="IPR014001">
    <property type="entry name" value="Helicase_ATP-bd"/>
</dbReference>
<feature type="domain" description="Helicase C-terminal" evidence="15">
    <location>
        <begin position="215"/>
        <end position="377"/>
    </location>
</feature>
<dbReference type="GO" id="GO:0009266">
    <property type="term" value="P:response to temperature stimulus"/>
    <property type="evidence" value="ECO:0007669"/>
    <property type="project" value="UniProtKB-ARBA"/>
</dbReference>
<dbReference type="InterPro" id="IPR001650">
    <property type="entry name" value="Helicase_C-like"/>
</dbReference>
<evidence type="ECO:0000313" key="18">
    <source>
        <dbReference type="Proteomes" id="UP000216339"/>
    </source>
</evidence>
<dbReference type="EC" id="3.6.4.13" evidence="1"/>
<evidence type="ECO:0000256" key="9">
    <source>
        <dbReference type="ARBA" id="ARBA00047984"/>
    </source>
</evidence>
<evidence type="ECO:0000259" key="14">
    <source>
        <dbReference type="PROSITE" id="PS51192"/>
    </source>
</evidence>
<dbReference type="OrthoDB" id="974172at2"/>
<dbReference type="GO" id="GO:0003724">
    <property type="term" value="F:RNA helicase activity"/>
    <property type="evidence" value="ECO:0007669"/>
    <property type="project" value="UniProtKB-EC"/>
</dbReference>
<dbReference type="CDD" id="cd12252">
    <property type="entry name" value="RRM_DbpA"/>
    <property type="match status" value="1"/>
</dbReference>
<proteinExistence type="inferred from homology"/>
<evidence type="ECO:0000256" key="12">
    <source>
        <dbReference type="RuleBase" id="RU000492"/>
    </source>
</evidence>
<dbReference type="GO" id="GO:0042255">
    <property type="term" value="P:ribosome assembly"/>
    <property type="evidence" value="ECO:0007669"/>
    <property type="project" value="UniProtKB-ARBA"/>
</dbReference>
<dbReference type="InterPro" id="IPR005580">
    <property type="entry name" value="DbpA/CsdA_RNA-bd_dom"/>
</dbReference>
<dbReference type="InterPro" id="IPR000629">
    <property type="entry name" value="RNA-helicase_DEAD-box_CS"/>
</dbReference>
<dbReference type="GO" id="GO:0016787">
    <property type="term" value="F:hydrolase activity"/>
    <property type="evidence" value="ECO:0007669"/>
    <property type="project" value="UniProtKB-KW"/>
</dbReference>
<evidence type="ECO:0000256" key="10">
    <source>
        <dbReference type="ARBA" id="ARBA00074363"/>
    </source>
</evidence>
<protein>
    <recommendedName>
        <fullName evidence="10">DEAD-box ATP-dependent RNA helicase RhpA</fullName>
        <ecNumber evidence="1">3.6.4.13</ecNumber>
    </recommendedName>
</protein>
<dbReference type="GO" id="GO:0005829">
    <property type="term" value="C:cytosol"/>
    <property type="evidence" value="ECO:0007669"/>
    <property type="project" value="TreeGrafter"/>
</dbReference>
<dbReference type="GO" id="GO:0005524">
    <property type="term" value="F:ATP binding"/>
    <property type="evidence" value="ECO:0007669"/>
    <property type="project" value="UniProtKB-KW"/>
</dbReference>
<name>A0A271J2D3_9BACT</name>
<dbReference type="Gene3D" id="3.40.50.300">
    <property type="entry name" value="P-loop containing nucleotide triphosphate hydrolases"/>
    <property type="match status" value="2"/>
</dbReference>
<dbReference type="InterPro" id="IPR012677">
    <property type="entry name" value="Nucleotide-bd_a/b_plait_sf"/>
</dbReference>
<keyword evidence="3 12" id="KW-0547">Nucleotide-binding</keyword>
<evidence type="ECO:0000256" key="7">
    <source>
        <dbReference type="ARBA" id="ARBA00023016"/>
    </source>
</evidence>
<dbReference type="CDD" id="cd00268">
    <property type="entry name" value="DEADc"/>
    <property type="match status" value="1"/>
</dbReference>
<keyword evidence="7" id="KW-0346">Stress response</keyword>
<dbReference type="PANTHER" id="PTHR47959">
    <property type="entry name" value="ATP-DEPENDENT RNA HELICASE RHLE-RELATED"/>
    <property type="match status" value="1"/>
</dbReference>
<dbReference type="FunFam" id="3.40.50.300:FF:000108">
    <property type="entry name" value="ATP-dependent RNA helicase RhlE"/>
    <property type="match status" value="1"/>
</dbReference>
<dbReference type="SMART" id="SM00487">
    <property type="entry name" value="DEXDc"/>
    <property type="match status" value="1"/>
</dbReference>
<accession>A0A271J2D3</accession>
<feature type="compositionally biased region" description="Basic and acidic residues" evidence="13">
    <location>
        <begin position="432"/>
        <end position="454"/>
    </location>
</feature>
<evidence type="ECO:0000256" key="13">
    <source>
        <dbReference type="SAM" id="MobiDB-lite"/>
    </source>
</evidence>
<keyword evidence="5 12" id="KW-0347">Helicase</keyword>
<reference evidence="17 18" key="1">
    <citation type="submission" date="2016-11" db="EMBL/GenBank/DDBJ databases">
        <title>Study of marine rhodopsin-containing bacteria.</title>
        <authorList>
            <person name="Yoshizawa S."/>
            <person name="Kumagai Y."/>
            <person name="Kogure K."/>
        </authorList>
    </citation>
    <scope>NUCLEOTIDE SEQUENCE [LARGE SCALE GENOMIC DNA]</scope>
    <source>
        <strain evidence="17 18">SAORIC-28</strain>
    </source>
</reference>
<feature type="domain" description="Helicase ATP-binding" evidence="14">
    <location>
        <begin position="32"/>
        <end position="204"/>
    </location>
</feature>
<keyword evidence="4 12" id="KW-0378">Hydrolase</keyword>
<dbReference type="InterPro" id="IPR044742">
    <property type="entry name" value="DEAD/DEAH_RhlB"/>
</dbReference>